<dbReference type="InterPro" id="IPR013328">
    <property type="entry name" value="6PGD_dom2"/>
</dbReference>
<feature type="domain" description="6-phosphogluconate dehydrogenase NADP-binding" evidence="3">
    <location>
        <begin position="3"/>
        <end position="162"/>
    </location>
</feature>
<evidence type="ECO:0008006" key="6">
    <source>
        <dbReference type="Google" id="ProtNLM"/>
    </source>
</evidence>
<dbReference type="Pfam" id="PF14833">
    <property type="entry name" value="NAD_binding_11"/>
    <property type="match status" value="1"/>
</dbReference>
<evidence type="ECO:0000256" key="2">
    <source>
        <dbReference type="ARBA" id="ARBA00023027"/>
    </source>
</evidence>
<dbReference type="Gene3D" id="3.40.50.720">
    <property type="entry name" value="NAD(P)-binding Rossmann-like Domain"/>
    <property type="match status" value="1"/>
</dbReference>
<dbReference type="InterPro" id="IPR008927">
    <property type="entry name" value="6-PGluconate_DH-like_C_sf"/>
</dbReference>
<proteinExistence type="predicted"/>
<keyword evidence="2" id="KW-0520">NAD</keyword>
<evidence type="ECO:0000313" key="5">
    <source>
        <dbReference type="EMBL" id="SUZ86341.1"/>
    </source>
</evidence>
<dbReference type="InterPro" id="IPR036291">
    <property type="entry name" value="NAD(P)-bd_dom_sf"/>
</dbReference>
<dbReference type="Pfam" id="PF03446">
    <property type="entry name" value="NAD_binding_2"/>
    <property type="match status" value="1"/>
</dbReference>
<dbReference type="AlphaFoldDB" id="A0A381R3L7"/>
<accession>A0A381R3L7</accession>
<dbReference type="PANTHER" id="PTHR22981">
    <property type="entry name" value="3-HYDROXYISOBUTYRATE DEHYDROGENASE-RELATED"/>
    <property type="match status" value="1"/>
</dbReference>
<dbReference type="SUPFAM" id="SSF48179">
    <property type="entry name" value="6-phosphogluconate dehydrogenase C-terminal domain-like"/>
    <property type="match status" value="1"/>
</dbReference>
<dbReference type="GO" id="GO:0050661">
    <property type="term" value="F:NADP binding"/>
    <property type="evidence" value="ECO:0007669"/>
    <property type="project" value="InterPro"/>
</dbReference>
<sequence length="295" mass="31442">MKKISFLGLGKMGSVMAPLFIEAGHQLTVFNRNKDKTEALREQGAMIASNPAEASEASEYVFTMLSDDAAVESVFLSEQGLLSIDVKDKLFIDMSTLKPSTVKMLAKKVSDASAYFIDAPVSGTVAPAAKGQLMFFCGGASEQIERARPLLDILSRRIIHAGDIGSGSLLKLVVNLPLAIYWQALAEAVSLGSSGDLSDEIMLDAIADSSAALAVLKMKIPVMLGEDLPVAFDMNSMVKDLKSILVTADESGLRLPTTTSALNVYIKAIEEAGMGQDDAVKVLSFVKTLEDIKTS</sequence>
<evidence type="ECO:0000256" key="1">
    <source>
        <dbReference type="ARBA" id="ARBA00023002"/>
    </source>
</evidence>
<feature type="domain" description="3-hydroxyisobutyrate dehydrogenase-like NAD-binding" evidence="4">
    <location>
        <begin position="165"/>
        <end position="282"/>
    </location>
</feature>
<dbReference type="InterPro" id="IPR006115">
    <property type="entry name" value="6PGDH_NADP-bd"/>
</dbReference>
<dbReference type="Gene3D" id="1.10.1040.10">
    <property type="entry name" value="N-(1-d-carboxylethyl)-l-norvaline Dehydrogenase, domain 2"/>
    <property type="match status" value="1"/>
</dbReference>
<dbReference type="InterPro" id="IPR015815">
    <property type="entry name" value="HIBADH-related"/>
</dbReference>
<dbReference type="SUPFAM" id="SSF51735">
    <property type="entry name" value="NAD(P)-binding Rossmann-fold domains"/>
    <property type="match status" value="1"/>
</dbReference>
<evidence type="ECO:0000259" key="3">
    <source>
        <dbReference type="Pfam" id="PF03446"/>
    </source>
</evidence>
<dbReference type="PANTHER" id="PTHR22981:SF80">
    <property type="entry name" value="BLR4309 PROTEIN"/>
    <property type="match status" value="1"/>
</dbReference>
<dbReference type="GO" id="GO:0051287">
    <property type="term" value="F:NAD binding"/>
    <property type="evidence" value="ECO:0007669"/>
    <property type="project" value="InterPro"/>
</dbReference>
<dbReference type="InterPro" id="IPR029154">
    <property type="entry name" value="HIBADH-like_NADP-bd"/>
</dbReference>
<evidence type="ECO:0000259" key="4">
    <source>
        <dbReference type="Pfam" id="PF14833"/>
    </source>
</evidence>
<protein>
    <recommendedName>
        <fullName evidence="6">6-phosphogluconate dehydrogenase NADP-binding domain-containing protein</fullName>
    </recommendedName>
</protein>
<reference evidence="5" key="1">
    <citation type="submission" date="2018-05" db="EMBL/GenBank/DDBJ databases">
        <authorList>
            <person name="Lanie J.A."/>
            <person name="Ng W.-L."/>
            <person name="Kazmierczak K.M."/>
            <person name="Andrzejewski T.M."/>
            <person name="Davidsen T.M."/>
            <person name="Wayne K.J."/>
            <person name="Tettelin H."/>
            <person name="Glass J.I."/>
            <person name="Rusch D."/>
            <person name="Podicherti R."/>
            <person name="Tsui H.-C.T."/>
            <person name="Winkler M.E."/>
        </authorList>
    </citation>
    <scope>NUCLEOTIDE SEQUENCE</scope>
</reference>
<dbReference type="PIRSF" id="PIRSF000103">
    <property type="entry name" value="HIBADH"/>
    <property type="match status" value="1"/>
</dbReference>
<gene>
    <name evidence="5" type="ORF">METZ01_LOCUS39195</name>
</gene>
<dbReference type="EMBL" id="UINC01001676">
    <property type="protein sequence ID" value="SUZ86341.1"/>
    <property type="molecule type" value="Genomic_DNA"/>
</dbReference>
<organism evidence="5">
    <name type="scientific">marine metagenome</name>
    <dbReference type="NCBI Taxonomy" id="408172"/>
    <lineage>
        <taxon>unclassified sequences</taxon>
        <taxon>metagenomes</taxon>
        <taxon>ecological metagenomes</taxon>
    </lineage>
</organism>
<keyword evidence="1" id="KW-0560">Oxidoreductase</keyword>
<name>A0A381R3L7_9ZZZZ</name>
<dbReference type="GO" id="GO:0016616">
    <property type="term" value="F:oxidoreductase activity, acting on the CH-OH group of donors, NAD or NADP as acceptor"/>
    <property type="evidence" value="ECO:0007669"/>
    <property type="project" value="TreeGrafter"/>
</dbReference>